<feature type="compositionally biased region" description="Basic and acidic residues" evidence="1">
    <location>
        <begin position="1"/>
        <end position="11"/>
    </location>
</feature>
<dbReference type="EMBL" id="CP027306">
    <property type="protein sequence ID" value="AXE80892.1"/>
    <property type="molecule type" value="Genomic_DNA"/>
</dbReference>
<dbReference type="SUPFAM" id="SSF50985">
    <property type="entry name" value="RCC1/BLIP-II"/>
    <property type="match status" value="1"/>
</dbReference>
<dbReference type="Pfam" id="PF13540">
    <property type="entry name" value="RCC1_2"/>
    <property type="match status" value="1"/>
</dbReference>
<dbReference type="Proteomes" id="UP000252698">
    <property type="component" value="Chromosome"/>
</dbReference>
<proteinExistence type="predicted"/>
<evidence type="ECO:0000313" key="3">
    <source>
        <dbReference type="Proteomes" id="UP000252698"/>
    </source>
</evidence>
<organism evidence="2 3">
    <name type="scientific">Streptomyces atratus</name>
    <dbReference type="NCBI Taxonomy" id="1893"/>
    <lineage>
        <taxon>Bacteria</taxon>
        <taxon>Bacillati</taxon>
        <taxon>Actinomycetota</taxon>
        <taxon>Actinomycetes</taxon>
        <taxon>Kitasatosporales</taxon>
        <taxon>Streptomycetaceae</taxon>
        <taxon>Streptomyces</taxon>
    </lineage>
</organism>
<accession>A0A2Z5JKN2</accession>
<feature type="region of interest" description="Disordered" evidence="1">
    <location>
        <begin position="101"/>
        <end position="189"/>
    </location>
</feature>
<protein>
    <recommendedName>
        <fullName evidence="4">Regulator of chromosome condensation (RCC1) repeat-containing protein</fullName>
    </recommendedName>
</protein>
<dbReference type="KEGG" id="sata:C5746_32460"/>
<gene>
    <name evidence="2" type="ORF">C5746_32460</name>
</gene>
<dbReference type="InterPro" id="IPR000408">
    <property type="entry name" value="Reg_chr_condens"/>
</dbReference>
<feature type="compositionally biased region" description="Basic and acidic residues" evidence="1">
    <location>
        <begin position="180"/>
        <end position="189"/>
    </location>
</feature>
<dbReference type="Gene3D" id="2.130.10.30">
    <property type="entry name" value="Regulator of chromosome condensation 1/beta-lactamase-inhibitor protein II"/>
    <property type="match status" value="1"/>
</dbReference>
<dbReference type="AlphaFoldDB" id="A0A2Z5JKN2"/>
<evidence type="ECO:0000313" key="2">
    <source>
        <dbReference type="EMBL" id="AXE80892.1"/>
    </source>
</evidence>
<evidence type="ECO:0000256" key="1">
    <source>
        <dbReference type="SAM" id="MobiDB-lite"/>
    </source>
</evidence>
<feature type="region of interest" description="Disordered" evidence="1">
    <location>
        <begin position="1"/>
        <end position="29"/>
    </location>
</feature>
<feature type="compositionally biased region" description="Basic residues" evidence="1">
    <location>
        <begin position="109"/>
        <end position="133"/>
    </location>
</feature>
<evidence type="ECO:0008006" key="4">
    <source>
        <dbReference type="Google" id="ProtNLM"/>
    </source>
</evidence>
<dbReference type="InterPro" id="IPR009091">
    <property type="entry name" value="RCC1/BLIP-II"/>
</dbReference>
<reference evidence="2 3" key="1">
    <citation type="journal article" date="2018" name="Front. Microbiol.">
        <title>Genome Sequencing of Streptomyces atratus SCSIOZH16 and Activation Production of Nocardamine via Metabolic Engineering.</title>
        <authorList>
            <person name="Li Y."/>
            <person name="Zhang C."/>
            <person name="Liu C."/>
            <person name="Ju J."/>
            <person name="Ma J."/>
        </authorList>
    </citation>
    <scope>NUCLEOTIDE SEQUENCE [LARGE SCALE GENOMIC DNA]</scope>
    <source>
        <strain evidence="2 3">SCSIO_ZH16</strain>
    </source>
</reference>
<name>A0A2Z5JKN2_STRAR</name>
<feature type="compositionally biased region" description="Basic and acidic residues" evidence="1">
    <location>
        <begin position="137"/>
        <end position="146"/>
    </location>
</feature>
<sequence length="189" mass="20361">MTDGNRTDGRATEACGRAQSNGTVRSARTPARLGFRNTPQKVKDLTDVVSISVGCCHVLALTADGAVKSWGYNGFGQLGNDSLIDSNVPVDVLQLSAAAAVPAPAGPHRCVHGQRGARHGLRRRRQPHRHPAWQRRCPREGGRPQRDLGPGGRRRQADRPVRQAHRRPQGQRRGTGQGGRPERDVGSGG</sequence>
<dbReference type="PROSITE" id="PS50012">
    <property type="entry name" value="RCC1_3"/>
    <property type="match status" value="1"/>
</dbReference>